<feature type="region of interest" description="Disordered" evidence="1">
    <location>
        <begin position="1"/>
        <end position="84"/>
    </location>
</feature>
<sequence length="234" mass="26982">MELEICSDPAIYTRKQDDDNFNGVDGHDNDDDNDDDGDDKDDDDEDDDDDDNNDENDDDDDDDDDGDEDDDDEDDDDDYDDDKDDEHDVVFSFVWSTIKCEASTMFRPGRSTVAQILTLRRVMEGVKANKPLAIITFIGFKKAFDSIHRAKMWESITLYGCESWIMTDTMERSLSDTCTRMLWKALNIHWSSRNTNNELHGKLPGVDMKIAERRLFLAGYCYRHPELSTQKLLS</sequence>
<protein>
    <recommendedName>
        <fullName evidence="4">Reverse transcriptase domain-containing protein</fullName>
    </recommendedName>
</protein>
<dbReference type="Proteomes" id="UP000762676">
    <property type="component" value="Unassembled WGS sequence"/>
</dbReference>
<organism evidence="2 3">
    <name type="scientific">Elysia marginata</name>
    <dbReference type="NCBI Taxonomy" id="1093978"/>
    <lineage>
        <taxon>Eukaryota</taxon>
        <taxon>Metazoa</taxon>
        <taxon>Spiralia</taxon>
        <taxon>Lophotrochozoa</taxon>
        <taxon>Mollusca</taxon>
        <taxon>Gastropoda</taxon>
        <taxon>Heterobranchia</taxon>
        <taxon>Euthyneura</taxon>
        <taxon>Panpulmonata</taxon>
        <taxon>Sacoglossa</taxon>
        <taxon>Placobranchoidea</taxon>
        <taxon>Plakobranchidae</taxon>
        <taxon>Elysia</taxon>
    </lineage>
</organism>
<evidence type="ECO:0000313" key="2">
    <source>
        <dbReference type="EMBL" id="GFR92930.1"/>
    </source>
</evidence>
<accession>A0AAV4H8J5</accession>
<dbReference type="PANTHER" id="PTHR47027">
    <property type="entry name" value="REVERSE TRANSCRIPTASE DOMAIN-CONTAINING PROTEIN"/>
    <property type="match status" value="1"/>
</dbReference>
<dbReference type="EMBL" id="BMAT01005422">
    <property type="protein sequence ID" value="GFR92930.1"/>
    <property type="molecule type" value="Genomic_DNA"/>
</dbReference>
<reference evidence="2 3" key="1">
    <citation type="journal article" date="2021" name="Elife">
        <title>Chloroplast acquisition without the gene transfer in kleptoplastic sea slugs, Plakobranchus ocellatus.</title>
        <authorList>
            <person name="Maeda T."/>
            <person name="Takahashi S."/>
            <person name="Yoshida T."/>
            <person name="Shimamura S."/>
            <person name="Takaki Y."/>
            <person name="Nagai Y."/>
            <person name="Toyoda A."/>
            <person name="Suzuki Y."/>
            <person name="Arimoto A."/>
            <person name="Ishii H."/>
            <person name="Satoh N."/>
            <person name="Nishiyama T."/>
            <person name="Hasebe M."/>
            <person name="Maruyama T."/>
            <person name="Minagawa J."/>
            <person name="Obokata J."/>
            <person name="Shigenobu S."/>
        </authorList>
    </citation>
    <scope>NUCLEOTIDE SEQUENCE [LARGE SCALE GENOMIC DNA]</scope>
</reference>
<evidence type="ECO:0008006" key="4">
    <source>
        <dbReference type="Google" id="ProtNLM"/>
    </source>
</evidence>
<feature type="compositionally biased region" description="Acidic residues" evidence="1">
    <location>
        <begin position="28"/>
        <end position="84"/>
    </location>
</feature>
<dbReference type="PANTHER" id="PTHR47027:SF27">
    <property type="entry name" value="REVERSE TRANSCRIPTASE DOMAIN-CONTAINING PROTEIN"/>
    <property type="match status" value="1"/>
</dbReference>
<evidence type="ECO:0000256" key="1">
    <source>
        <dbReference type="SAM" id="MobiDB-lite"/>
    </source>
</evidence>
<keyword evidence="3" id="KW-1185">Reference proteome</keyword>
<comment type="caution">
    <text evidence="2">The sequence shown here is derived from an EMBL/GenBank/DDBJ whole genome shotgun (WGS) entry which is preliminary data.</text>
</comment>
<gene>
    <name evidence="2" type="ORF">ElyMa_002630800</name>
</gene>
<proteinExistence type="predicted"/>
<dbReference type="AlphaFoldDB" id="A0AAV4H8J5"/>
<evidence type="ECO:0000313" key="3">
    <source>
        <dbReference type="Proteomes" id="UP000762676"/>
    </source>
</evidence>
<name>A0AAV4H8J5_9GAST</name>